<dbReference type="PANTHER" id="PTHR24064">
    <property type="entry name" value="SOLUTE CARRIER FAMILY 22 MEMBER"/>
    <property type="match status" value="1"/>
</dbReference>
<protein>
    <recommendedName>
        <fullName evidence="6">Major facilitator superfamily (MFS) profile domain-containing protein</fullName>
    </recommendedName>
</protein>
<evidence type="ECO:0000256" key="1">
    <source>
        <dbReference type="ARBA" id="ARBA00004141"/>
    </source>
</evidence>
<feature type="transmembrane region" description="Helical" evidence="5">
    <location>
        <begin position="382"/>
        <end position="403"/>
    </location>
</feature>
<feature type="domain" description="Major facilitator superfamily (MFS) profile" evidence="6">
    <location>
        <begin position="95"/>
        <end position="523"/>
    </location>
</feature>
<dbReference type="CDD" id="cd17317">
    <property type="entry name" value="MFS_SLC22"/>
    <property type="match status" value="1"/>
</dbReference>
<organism evidence="7">
    <name type="scientific">Timema bartmani</name>
    <dbReference type="NCBI Taxonomy" id="61472"/>
    <lineage>
        <taxon>Eukaryota</taxon>
        <taxon>Metazoa</taxon>
        <taxon>Ecdysozoa</taxon>
        <taxon>Arthropoda</taxon>
        <taxon>Hexapoda</taxon>
        <taxon>Insecta</taxon>
        <taxon>Pterygota</taxon>
        <taxon>Neoptera</taxon>
        <taxon>Polyneoptera</taxon>
        <taxon>Phasmatodea</taxon>
        <taxon>Timematodea</taxon>
        <taxon>Timematoidea</taxon>
        <taxon>Timematidae</taxon>
        <taxon>Timema</taxon>
    </lineage>
</organism>
<evidence type="ECO:0000259" key="6">
    <source>
        <dbReference type="PROSITE" id="PS50850"/>
    </source>
</evidence>
<feature type="transmembrane region" description="Helical" evidence="5">
    <location>
        <begin position="410"/>
        <end position="429"/>
    </location>
</feature>
<dbReference type="AlphaFoldDB" id="A0A7R9HZC3"/>
<name>A0A7R9HZC3_9NEOP</name>
<dbReference type="EMBL" id="OD565424">
    <property type="protein sequence ID" value="CAD7441742.1"/>
    <property type="molecule type" value="Genomic_DNA"/>
</dbReference>
<feature type="transmembrane region" description="Helical" evidence="5">
    <location>
        <begin position="470"/>
        <end position="489"/>
    </location>
</feature>
<feature type="transmembrane region" description="Helical" evidence="5">
    <location>
        <begin position="33"/>
        <end position="56"/>
    </location>
</feature>
<evidence type="ECO:0000256" key="2">
    <source>
        <dbReference type="ARBA" id="ARBA00022692"/>
    </source>
</evidence>
<dbReference type="SUPFAM" id="SSF103473">
    <property type="entry name" value="MFS general substrate transporter"/>
    <property type="match status" value="1"/>
</dbReference>
<sequence length="561" mass="62379">MPQKRPDSGEKKEMGYDDVLLHLGEFGRYQKRIYFLLCLPTISCAFHKLAGVFLQAKVNHRCLLPYEFANATYPLPPERINMTLPWDSATKSWSSCSRLDTNFTEEYFNARVPANRTVPCQNWVYDPTKYVSSAVTEFDLVCNDAWLRATADALFMVGVLLGSIGFGDLSDRYGRRPIFFISLVLQVAVGLLASVAPEYVSFMIARMVIGATTSGVFLVAYVIAMEMVGPNKRLFAGVVCQFFFTAGYILTALIAYFIDDWRMLQVALSLPGIVFISFVPESARWLLSQGRAEEAKQLIIKAAKENKVTVPEEVLEGLLPPVDKEEIKSTESTKEMKPSLLDLMRHPNLRKKALNIFFNWFVNSGTYYGLSWNTSNLGGNDYLNFFISGAVEIPAYSFLLLTLNRWGRKSILCGCMLVGGVSLLLTLAVPYDMPWLLITFAMIGKLAITASYGTVYVFSAEQFPTVIRNVALGASSTCARVGGILAPYVNLLADYWQPLPLLIFGVLALTAGLFSLLLPETLDKKLPDTIEEGENFGKVNIEANEVNGEGEGEGNLTKMYQ</sequence>
<dbReference type="InterPro" id="IPR036259">
    <property type="entry name" value="MFS_trans_sf"/>
</dbReference>
<evidence type="ECO:0000256" key="3">
    <source>
        <dbReference type="ARBA" id="ARBA00022989"/>
    </source>
</evidence>
<dbReference type="PROSITE" id="PS50850">
    <property type="entry name" value="MFS"/>
    <property type="match status" value="1"/>
</dbReference>
<feature type="transmembrane region" description="Helical" evidence="5">
    <location>
        <begin position="435"/>
        <end position="458"/>
    </location>
</feature>
<evidence type="ECO:0000256" key="4">
    <source>
        <dbReference type="ARBA" id="ARBA00023136"/>
    </source>
</evidence>
<dbReference type="InterPro" id="IPR020846">
    <property type="entry name" value="MFS_dom"/>
</dbReference>
<keyword evidence="4 5" id="KW-0472">Membrane</keyword>
<dbReference type="GO" id="GO:0016020">
    <property type="term" value="C:membrane"/>
    <property type="evidence" value="ECO:0007669"/>
    <property type="project" value="UniProtKB-SubCell"/>
</dbReference>
<accession>A0A7R9HZC3</accession>
<comment type="subcellular location">
    <subcellularLocation>
        <location evidence="1">Membrane</location>
        <topology evidence="1">Multi-pass membrane protein</topology>
    </subcellularLocation>
</comment>
<dbReference type="GO" id="GO:0022857">
    <property type="term" value="F:transmembrane transporter activity"/>
    <property type="evidence" value="ECO:0007669"/>
    <property type="project" value="InterPro"/>
</dbReference>
<feature type="transmembrane region" description="Helical" evidence="5">
    <location>
        <begin position="145"/>
        <end position="166"/>
    </location>
</feature>
<reference evidence="7" key="1">
    <citation type="submission" date="2020-11" db="EMBL/GenBank/DDBJ databases">
        <authorList>
            <person name="Tran Van P."/>
        </authorList>
    </citation>
    <scope>NUCLEOTIDE SEQUENCE</scope>
</reference>
<feature type="transmembrane region" description="Helical" evidence="5">
    <location>
        <begin position="178"/>
        <end position="196"/>
    </location>
</feature>
<feature type="transmembrane region" description="Helical" evidence="5">
    <location>
        <begin position="495"/>
        <end position="518"/>
    </location>
</feature>
<feature type="transmembrane region" description="Helical" evidence="5">
    <location>
        <begin position="235"/>
        <end position="258"/>
    </location>
</feature>
<gene>
    <name evidence="7" type="ORF">TBIB3V08_LOCUS4195</name>
</gene>
<dbReference type="InterPro" id="IPR005828">
    <property type="entry name" value="MFS_sugar_transport-like"/>
</dbReference>
<evidence type="ECO:0000256" key="5">
    <source>
        <dbReference type="SAM" id="Phobius"/>
    </source>
</evidence>
<dbReference type="Gene3D" id="1.20.1250.20">
    <property type="entry name" value="MFS general substrate transporter like domains"/>
    <property type="match status" value="1"/>
</dbReference>
<feature type="transmembrane region" description="Helical" evidence="5">
    <location>
        <begin position="202"/>
        <end position="223"/>
    </location>
</feature>
<feature type="transmembrane region" description="Helical" evidence="5">
    <location>
        <begin position="353"/>
        <end position="370"/>
    </location>
</feature>
<evidence type="ECO:0000313" key="7">
    <source>
        <dbReference type="EMBL" id="CAD7441742.1"/>
    </source>
</evidence>
<dbReference type="Pfam" id="PF00083">
    <property type="entry name" value="Sugar_tr"/>
    <property type="match status" value="1"/>
</dbReference>
<keyword evidence="3 5" id="KW-1133">Transmembrane helix</keyword>
<proteinExistence type="predicted"/>
<keyword evidence="2 5" id="KW-0812">Transmembrane</keyword>